<protein>
    <submittedName>
        <fullName evidence="1">Uncharacterized protein</fullName>
    </submittedName>
</protein>
<name>A0AAD8SN29_LOLMU</name>
<comment type="caution">
    <text evidence="1">The sequence shown here is derived from an EMBL/GenBank/DDBJ whole genome shotgun (WGS) entry which is preliminary data.</text>
</comment>
<gene>
    <name evidence="1" type="ORF">QYE76_049462</name>
</gene>
<evidence type="ECO:0000313" key="1">
    <source>
        <dbReference type="EMBL" id="KAK1661303.1"/>
    </source>
</evidence>
<organism evidence="1 2">
    <name type="scientific">Lolium multiflorum</name>
    <name type="common">Italian ryegrass</name>
    <name type="synonym">Lolium perenne subsp. multiflorum</name>
    <dbReference type="NCBI Taxonomy" id="4521"/>
    <lineage>
        <taxon>Eukaryota</taxon>
        <taxon>Viridiplantae</taxon>
        <taxon>Streptophyta</taxon>
        <taxon>Embryophyta</taxon>
        <taxon>Tracheophyta</taxon>
        <taxon>Spermatophyta</taxon>
        <taxon>Magnoliopsida</taxon>
        <taxon>Liliopsida</taxon>
        <taxon>Poales</taxon>
        <taxon>Poaceae</taxon>
        <taxon>BOP clade</taxon>
        <taxon>Pooideae</taxon>
        <taxon>Poodae</taxon>
        <taxon>Poeae</taxon>
        <taxon>Poeae Chloroplast Group 2 (Poeae type)</taxon>
        <taxon>Loliodinae</taxon>
        <taxon>Loliinae</taxon>
        <taxon>Lolium</taxon>
    </lineage>
</organism>
<evidence type="ECO:0000313" key="2">
    <source>
        <dbReference type="Proteomes" id="UP001231189"/>
    </source>
</evidence>
<accession>A0AAD8SN29</accession>
<proteinExistence type="predicted"/>
<keyword evidence="2" id="KW-1185">Reference proteome</keyword>
<dbReference type="Proteomes" id="UP001231189">
    <property type="component" value="Unassembled WGS sequence"/>
</dbReference>
<sequence>MAPKREFEPAANDHVAGSSRRPAPVVFAMGPSAPLIRDRIYVTVAVAHMFWEAGVPMSWGDVHLPHGWHLSPDRVSVPPIPVSGCVRVAENRRRSVQLPADLQEDPAYDDTSPSWDLWFEVEHDARRHRRFTSAMARHRAQPRMPARRDGRRPDGLYIDELALAPVQVPQAQAQPQEEDDPELQAALAASRELNDLKELAKWPHLAKAL</sequence>
<dbReference type="AlphaFoldDB" id="A0AAD8SN29"/>
<dbReference type="EMBL" id="JAUUTY010000003">
    <property type="protein sequence ID" value="KAK1661303.1"/>
    <property type="molecule type" value="Genomic_DNA"/>
</dbReference>
<reference evidence="1" key="1">
    <citation type="submission" date="2023-07" db="EMBL/GenBank/DDBJ databases">
        <title>A chromosome-level genome assembly of Lolium multiflorum.</title>
        <authorList>
            <person name="Chen Y."/>
            <person name="Copetti D."/>
            <person name="Kolliker R."/>
            <person name="Studer B."/>
        </authorList>
    </citation>
    <scope>NUCLEOTIDE SEQUENCE</scope>
    <source>
        <strain evidence="1">02402/16</strain>
        <tissue evidence="1">Leaf</tissue>
    </source>
</reference>